<dbReference type="EMBL" id="JYDL01000039">
    <property type="protein sequence ID" value="KRX21428.1"/>
    <property type="molecule type" value="Genomic_DNA"/>
</dbReference>
<comment type="caution">
    <text evidence="1">The sequence shown here is derived from an EMBL/GenBank/DDBJ whole genome shotgun (WGS) entry which is preliminary data.</text>
</comment>
<reference evidence="1 2" key="1">
    <citation type="submission" date="2015-01" db="EMBL/GenBank/DDBJ databases">
        <title>Evolution of Trichinella species and genotypes.</title>
        <authorList>
            <person name="Korhonen P.K."/>
            <person name="Edoardo P."/>
            <person name="Giuseppe L.R."/>
            <person name="Gasser R.B."/>
        </authorList>
    </citation>
    <scope>NUCLEOTIDE SEQUENCE [LARGE SCALE GENOMIC DNA]</scope>
    <source>
        <strain evidence="1">ISS37</strain>
    </source>
</reference>
<protein>
    <submittedName>
        <fullName evidence="1">Uncharacterized protein</fullName>
    </submittedName>
</protein>
<keyword evidence="2" id="KW-1185">Reference proteome</keyword>
<dbReference type="AlphaFoldDB" id="A0A0V0S418"/>
<gene>
    <name evidence="1" type="ORF">T07_9718</name>
</gene>
<name>A0A0V0S418_9BILA</name>
<sequence>MLTGSATYGSSPADEIIQPAVPNEILYPPAHKGVIQFCENYILQSGIYTNVVVHSKKVASVISRRSVSCLILLVACLILRDFQGAQSIKSPTELYECGPSSIHLHDIRPLSGRRLTTHGLIHVGESSKVERNVQ</sequence>
<dbReference type="OrthoDB" id="10469193at2759"/>
<accession>A0A0V0S418</accession>
<proteinExistence type="predicted"/>
<organism evidence="1 2">
    <name type="scientific">Trichinella nelsoni</name>
    <dbReference type="NCBI Taxonomy" id="6336"/>
    <lineage>
        <taxon>Eukaryota</taxon>
        <taxon>Metazoa</taxon>
        <taxon>Ecdysozoa</taxon>
        <taxon>Nematoda</taxon>
        <taxon>Enoplea</taxon>
        <taxon>Dorylaimia</taxon>
        <taxon>Trichinellida</taxon>
        <taxon>Trichinellidae</taxon>
        <taxon>Trichinella</taxon>
    </lineage>
</organism>
<evidence type="ECO:0000313" key="2">
    <source>
        <dbReference type="Proteomes" id="UP000054630"/>
    </source>
</evidence>
<evidence type="ECO:0000313" key="1">
    <source>
        <dbReference type="EMBL" id="KRX21428.1"/>
    </source>
</evidence>
<dbReference type="Proteomes" id="UP000054630">
    <property type="component" value="Unassembled WGS sequence"/>
</dbReference>